<dbReference type="Proteomes" id="UP001501319">
    <property type="component" value="Unassembled WGS sequence"/>
</dbReference>
<reference evidence="8 9" key="1">
    <citation type="journal article" date="2019" name="Int. J. Syst. Evol. Microbiol.">
        <title>The Global Catalogue of Microorganisms (GCM) 10K type strain sequencing project: providing services to taxonomists for standard genome sequencing and annotation.</title>
        <authorList>
            <consortium name="The Broad Institute Genomics Platform"/>
            <consortium name="The Broad Institute Genome Sequencing Center for Infectious Disease"/>
            <person name="Wu L."/>
            <person name="Ma J."/>
        </authorList>
    </citation>
    <scope>NUCLEOTIDE SEQUENCE [LARGE SCALE GENOMIC DNA]</scope>
    <source>
        <strain evidence="8 9">JCM 14306</strain>
    </source>
</reference>
<dbReference type="EMBL" id="BAAANE010000015">
    <property type="protein sequence ID" value="GAA1660771.1"/>
    <property type="molecule type" value="Genomic_DNA"/>
</dbReference>
<dbReference type="Pfam" id="PF08281">
    <property type="entry name" value="Sigma70_r4_2"/>
    <property type="match status" value="1"/>
</dbReference>
<keyword evidence="5" id="KW-0804">Transcription</keyword>
<dbReference type="InterPro" id="IPR013249">
    <property type="entry name" value="RNA_pol_sigma70_r4_t2"/>
</dbReference>
<dbReference type="InterPro" id="IPR039425">
    <property type="entry name" value="RNA_pol_sigma-70-like"/>
</dbReference>
<dbReference type="Pfam" id="PF04542">
    <property type="entry name" value="Sigma70_r2"/>
    <property type="match status" value="1"/>
</dbReference>
<dbReference type="SUPFAM" id="SSF88946">
    <property type="entry name" value="Sigma2 domain of RNA polymerase sigma factors"/>
    <property type="match status" value="1"/>
</dbReference>
<feature type="domain" description="RNA polymerase sigma-70 region 2" evidence="6">
    <location>
        <begin position="32"/>
        <end position="99"/>
    </location>
</feature>
<keyword evidence="9" id="KW-1185">Reference proteome</keyword>
<dbReference type="Gene3D" id="1.10.10.10">
    <property type="entry name" value="Winged helix-like DNA-binding domain superfamily/Winged helix DNA-binding domain"/>
    <property type="match status" value="1"/>
</dbReference>
<dbReference type="InterPro" id="IPR036388">
    <property type="entry name" value="WH-like_DNA-bd_sf"/>
</dbReference>
<organism evidence="8 9">
    <name type="scientific">Kribbella alba</name>
    <dbReference type="NCBI Taxonomy" id="190197"/>
    <lineage>
        <taxon>Bacteria</taxon>
        <taxon>Bacillati</taxon>
        <taxon>Actinomycetota</taxon>
        <taxon>Actinomycetes</taxon>
        <taxon>Propionibacteriales</taxon>
        <taxon>Kribbellaceae</taxon>
        <taxon>Kribbella</taxon>
    </lineage>
</organism>
<evidence type="ECO:0000256" key="2">
    <source>
        <dbReference type="ARBA" id="ARBA00023015"/>
    </source>
</evidence>
<evidence type="ECO:0000256" key="5">
    <source>
        <dbReference type="ARBA" id="ARBA00023163"/>
    </source>
</evidence>
<evidence type="ECO:0000313" key="8">
    <source>
        <dbReference type="EMBL" id="GAA1660771.1"/>
    </source>
</evidence>
<sequence length="187" mass="20453">MGVQAWGSMNDELEALAARAAAGDQTAIPELLQAIRPQVQRRVAKFLPFREDAEEATQDTLLTVATKIHTFKGTGSFAGWLTVVATNCARQTYRSLKRRSVEQSAEVLPEAIDPRTTSVIAGSRLDLLEALESLESNHPQLVQPLVLRDLGALSYAEIAEELSVPLGTVKARIHQARKEVAELLTVR</sequence>
<accession>A0ABN2FW33</accession>
<comment type="similarity">
    <text evidence="1">Belongs to the sigma-70 factor family. ECF subfamily.</text>
</comment>
<keyword evidence="2" id="KW-0805">Transcription regulation</keyword>
<dbReference type="PANTHER" id="PTHR43133:SF8">
    <property type="entry name" value="RNA POLYMERASE SIGMA FACTOR HI_1459-RELATED"/>
    <property type="match status" value="1"/>
</dbReference>
<evidence type="ECO:0000256" key="3">
    <source>
        <dbReference type="ARBA" id="ARBA00023082"/>
    </source>
</evidence>
<dbReference type="Gene3D" id="1.10.1740.10">
    <property type="match status" value="1"/>
</dbReference>
<dbReference type="InterPro" id="IPR014284">
    <property type="entry name" value="RNA_pol_sigma-70_dom"/>
</dbReference>
<dbReference type="InterPro" id="IPR013325">
    <property type="entry name" value="RNA_pol_sigma_r2"/>
</dbReference>
<evidence type="ECO:0000259" key="7">
    <source>
        <dbReference type="Pfam" id="PF08281"/>
    </source>
</evidence>
<keyword evidence="3" id="KW-0731">Sigma factor</keyword>
<name>A0ABN2FW33_9ACTN</name>
<evidence type="ECO:0000256" key="4">
    <source>
        <dbReference type="ARBA" id="ARBA00023125"/>
    </source>
</evidence>
<dbReference type="InterPro" id="IPR007627">
    <property type="entry name" value="RNA_pol_sigma70_r2"/>
</dbReference>
<protein>
    <submittedName>
        <fullName evidence="8">RNA polymerase sigma factor</fullName>
    </submittedName>
</protein>
<gene>
    <name evidence="8" type="ORF">GCM10009744_63060</name>
</gene>
<proteinExistence type="inferred from homology"/>
<evidence type="ECO:0000259" key="6">
    <source>
        <dbReference type="Pfam" id="PF04542"/>
    </source>
</evidence>
<evidence type="ECO:0000313" key="9">
    <source>
        <dbReference type="Proteomes" id="UP001501319"/>
    </source>
</evidence>
<keyword evidence="4" id="KW-0238">DNA-binding</keyword>
<evidence type="ECO:0000256" key="1">
    <source>
        <dbReference type="ARBA" id="ARBA00010641"/>
    </source>
</evidence>
<dbReference type="SUPFAM" id="SSF88659">
    <property type="entry name" value="Sigma3 and sigma4 domains of RNA polymerase sigma factors"/>
    <property type="match status" value="1"/>
</dbReference>
<dbReference type="PANTHER" id="PTHR43133">
    <property type="entry name" value="RNA POLYMERASE ECF-TYPE SIGMA FACTO"/>
    <property type="match status" value="1"/>
</dbReference>
<dbReference type="InterPro" id="IPR013324">
    <property type="entry name" value="RNA_pol_sigma_r3/r4-like"/>
</dbReference>
<dbReference type="NCBIfam" id="TIGR02937">
    <property type="entry name" value="sigma70-ECF"/>
    <property type="match status" value="1"/>
</dbReference>
<comment type="caution">
    <text evidence="8">The sequence shown here is derived from an EMBL/GenBank/DDBJ whole genome shotgun (WGS) entry which is preliminary data.</text>
</comment>
<feature type="domain" description="RNA polymerase sigma factor 70 region 4 type 2" evidence="7">
    <location>
        <begin position="143"/>
        <end position="179"/>
    </location>
</feature>